<evidence type="ECO:0000256" key="1">
    <source>
        <dbReference type="SAM" id="Phobius"/>
    </source>
</evidence>
<proteinExistence type="predicted"/>
<name>A0ABX6T3V1_9SPHN</name>
<keyword evidence="1" id="KW-0472">Membrane</keyword>
<sequence>MLDGFVDFVLEKVPLWGVAILLILLCLAARRAGVWVRQRFHPQSPAPPESAGSDPSDYIVGAIFGLLAFMMGFTFAMAMDRYSDRRTAVREEADALRTTYLTASVLDQPSASRTQYAVRQYAHSRIAPEGLWNDRTEAALNESHALGLRAWQEIRAAILPIRDTDLATYLVETTNEAISQGRHREILGRTHLPVLILDLLLVYTIVAAGVLGYIVGPERRGARHASTALLVLYTAALIVIIDLDRPQEGMIKISQQPILDVVGIMDADRDGSLSRPPPAPPN</sequence>
<organism evidence="2 3">
    <name type="scientific">Sphingomonas daechungensis</name>
    <dbReference type="NCBI Taxonomy" id="1176646"/>
    <lineage>
        <taxon>Bacteria</taxon>
        <taxon>Pseudomonadati</taxon>
        <taxon>Pseudomonadota</taxon>
        <taxon>Alphaproteobacteria</taxon>
        <taxon>Sphingomonadales</taxon>
        <taxon>Sphingomonadaceae</taxon>
        <taxon>Sphingomonas</taxon>
    </lineage>
</organism>
<accession>A0ABX6T3V1</accession>
<feature type="transmembrane region" description="Helical" evidence="1">
    <location>
        <begin position="221"/>
        <end position="243"/>
    </location>
</feature>
<protein>
    <recommendedName>
        <fullName evidence="4">DUF4239 domain-containing protein</fullName>
    </recommendedName>
</protein>
<feature type="transmembrane region" description="Helical" evidence="1">
    <location>
        <begin position="192"/>
        <end position="215"/>
    </location>
</feature>
<reference evidence="2 3" key="1">
    <citation type="submission" date="2020-08" db="EMBL/GenBank/DDBJ databases">
        <title>Genome sequence of Sphingomonas daechungensis KACC 18115T.</title>
        <authorList>
            <person name="Hyun D.-W."/>
            <person name="Bae J.-W."/>
        </authorList>
    </citation>
    <scope>NUCLEOTIDE SEQUENCE [LARGE SCALE GENOMIC DNA]</scope>
    <source>
        <strain evidence="2 3">KACC 18115</strain>
    </source>
</reference>
<dbReference type="Pfam" id="PF14023">
    <property type="entry name" value="Bestrophin-like"/>
    <property type="match status" value="1"/>
</dbReference>
<dbReference type="EMBL" id="CP060780">
    <property type="protein sequence ID" value="QNP42333.1"/>
    <property type="molecule type" value="Genomic_DNA"/>
</dbReference>
<feature type="transmembrane region" description="Helical" evidence="1">
    <location>
        <begin position="58"/>
        <end position="78"/>
    </location>
</feature>
<dbReference type="Proteomes" id="UP000516134">
    <property type="component" value="Chromosome"/>
</dbReference>
<evidence type="ECO:0000313" key="2">
    <source>
        <dbReference type="EMBL" id="QNP42333.1"/>
    </source>
</evidence>
<dbReference type="RefSeq" id="WP_187713766.1">
    <property type="nucleotide sequence ID" value="NZ_BAABJC010000001.1"/>
</dbReference>
<dbReference type="InterPro" id="IPR025333">
    <property type="entry name" value="DUF4239"/>
</dbReference>
<keyword evidence="1" id="KW-0812">Transmembrane</keyword>
<gene>
    <name evidence="2" type="ORF">H9L15_08260</name>
</gene>
<keyword evidence="1" id="KW-1133">Transmembrane helix</keyword>
<evidence type="ECO:0008006" key="4">
    <source>
        <dbReference type="Google" id="ProtNLM"/>
    </source>
</evidence>
<evidence type="ECO:0000313" key="3">
    <source>
        <dbReference type="Proteomes" id="UP000516134"/>
    </source>
</evidence>
<keyword evidence="3" id="KW-1185">Reference proteome</keyword>